<accession>A0A2S9YTG5</accession>
<protein>
    <submittedName>
        <fullName evidence="1">Uncharacterized protein</fullName>
    </submittedName>
</protein>
<organism evidence="1 2">
    <name type="scientific">Enhygromyxa salina</name>
    <dbReference type="NCBI Taxonomy" id="215803"/>
    <lineage>
        <taxon>Bacteria</taxon>
        <taxon>Pseudomonadati</taxon>
        <taxon>Myxococcota</taxon>
        <taxon>Polyangia</taxon>
        <taxon>Nannocystales</taxon>
        <taxon>Nannocystaceae</taxon>
        <taxon>Enhygromyxa</taxon>
    </lineage>
</organism>
<name>A0A2S9YTG5_9BACT</name>
<evidence type="ECO:0000313" key="2">
    <source>
        <dbReference type="Proteomes" id="UP000238823"/>
    </source>
</evidence>
<sequence>MTASFRTVYFRPRLALDWRVPVAALLSLGDTIETVTADLMLDHRCVGGVGASELLRFGVAELASVKEPVLPSSLGPHFELGPREHLPAGLVDPAMWVRSTALPSVKQEPNDPAPPVEKRLPTLAWNHLTNWGVSGYVRKRFRPSSATELQRLPPKVGTVTHFVVGEDTILLMEPVTLSGGGASDRVASIFQKFSAYEAAWDASVGREHRRVAYVLPGPGEARSAEVLEDQLRMVADVYNTGATESRERFTEEIRRIGGTGPTPELVS</sequence>
<comment type="caution">
    <text evidence="1">The sequence shown here is derived from an EMBL/GenBank/DDBJ whole genome shotgun (WGS) entry which is preliminary data.</text>
</comment>
<proteinExistence type="predicted"/>
<dbReference type="EMBL" id="PVNL01000042">
    <property type="protein sequence ID" value="PRQ08401.1"/>
    <property type="molecule type" value="Genomic_DNA"/>
</dbReference>
<evidence type="ECO:0000313" key="1">
    <source>
        <dbReference type="EMBL" id="PRQ08401.1"/>
    </source>
</evidence>
<dbReference type="AlphaFoldDB" id="A0A2S9YTG5"/>
<gene>
    <name evidence="1" type="ORF">ENSA7_20280</name>
</gene>
<reference evidence="1 2" key="1">
    <citation type="submission" date="2018-03" db="EMBL/GenBank/DDBJ databases">
        <title>Draft Genome Sequences of the Obligatory Marine Myxobacteria Enhygromyxa salina SWB007.</title>
        <authorList>
            <person name="Poehlein A."/>
            <person name="Moghaddam J.A."/>
            <person name="Harms H."/>
            <person name="Alanjari M."/>
            <person name="Koenig G.M."/>
            <person name="Daniel R."/>
            <person name="Schaeberle T.F."/>
        </authorList>
    </citation>
    <scope>NUCLEOTIDE SEQUENCE [LARGE SCALE GENOMIC DNA]</scope>
    <source>
        <strain evidence="1 2">SWB007</strain>
    </source>
</reference>
<dbReference type="Proteomes" id="UP000238823">
    <property type="component" value="Unassembled WGS sequence"/>
</dbReference>